<dbReference type="Pfam" id="PF00582">
    <property type="entry name" value="Usp"/>
    <property type="match status" value="1"/>
</dbReference>
<dbReference type="EMBL" id="CAJIMS010000001">
    <property type="protein sequence ID" value="CAD7813270.1"/>
    <property type="molecule type" value="Genomic_DNA"/>
</dbReference>
<keyword evidence="4" id="KW-1185">Reference proteome</keyword>
<evidence type="ECO:0000259" key="2">
    <source>
        <dbReference type="Pfam" id="PF00582"/>
    </source>
</evidence>
<dbReference type="PANTHER" id="PTHR46268">
    <property type="entry name" value="STRESS RESPONSE PROTEIN NHAX"/>
    <property type="match status" value="1"/>
</dbReference>
<comment type="caution">
    <text evidence="3">The sequence shown here is derived from an EMBL/GenBank/DDBJ whole genome shotgun (WGS) entry which is preliminary data.</text>
</comment>
<proteinExistence type="inferred from homology"/>
<evidence type="ECO:0000313" key="3">
    <source>
        <dbReference type="EMBL" id="CAD7813270.1"/>
    </source>
</evidence>
<dbReference type="InterPro" id="IPR006016">
    <property type="entry name" value="UspA"/>
</dbReference>
<organism evidence="3 4">
    <name type="scientific">Chryseobacterium aquaeductus</name>
    <dbReference type="NCBI Taxonomy" id="2675056"/>
    <lineage>
        <taxon>Bacteria</taxon>
        <taxon>Pseudomonadati</taxon>
        <taxon>Bacteroidota</taxon>
        <taxon>Flavobacteriia</taxon>
        <taxon>Flavobacteriales</taxon>
        <taxon>Weeksellaceae</taxon>
        <taxon>Chryseobacterium group</taxon>
        <taxon>Chryseobacterium</taxon>
    </lineage>
</organism>
<gene>
    <name evidence="3" type="primary">uspA</name>
    <name evidence="3" type="ORF">CHRY9390_02633</name>
</gene>
<dbReference type="PRINTS" id="PR01438">
    <property type="entry name" value="UNVRSLSTRESS"/>
</dbReference>
<reference evidence="3" key="1">
    <citation type="submission" date="2020-12" db="EMBL/GenBank/DDBJ databases">
        <authorList>
            <person name="Rodrigo-Torres L."/>
            <person name="Arahal R. D."/>
            <person name="Lucena T."/>
        </authorList>
    </citation>
    <scope>NUCLEOTIDE SEQUENCE</scope>
    <source>
        <strain evidence="3">CECT 9390</strain>
    </source>
</reference>
<sequence>MMKKNSINTILVTTNFSEKSNNAIKMAANIATRHSARIIIFHSINNHFLIDRTGKQVIGAETIKENSEKTENALSDLKSSLTSEFPTLHFETIIKNDSLVNGINDTIDLENVDLIVSGTSGQQKFAQLILGSLSYEILNGANCSVLLVPENCVKYSFEKILVTVRVLDDLSEKVDLSLAIAKKNKGVISLLGISSEDDLLTITDAYQEIRKNLAVSGQEYESHFLLTRDKATQISKFSKDDLADIIILNYQDEDSWKSIFSENFLKHIINNTDIPLFFLKNKNNTSNSDGNAGFDITLPCPG</sequence>
<accession>A0A9N8QSU5</accession>
<dbReference type="PANTHER" id="PTHR46268:SF6">
    <property type="entry name" value="UNIVERSAL STRESS PROTEIN UP12"/>
    <property type="match status" value="1"/>
</dbReference>
<dbReference type="AlphaFoldDB" id="A0A9N8QSU5"/>
<protein>
    <submittedName>
        <fullName evidence="3">Universal stress protein A</fullName>
    </submittedName>
</protein>
<dbReference type="InterPro" id="IPR006015">
    <property type="entry name" value="Universal_stress_UspA"/>
</dbReference>
<evidence type="ECO:0000256" key="1">
    <source>
        <dbReference type="ARBA" id="ARBA00008791"/>
    </source>
</evidence>
<dbReference type="CDD" id="cd00293">
    <property type="entry name" value="USP-like"/>
    <property type="match status" value="1"/>
</dbReference>
<feature type="domain" description="UspA" evidence="2">
    <location>
        <begin position="8"/>
        <end position="149"/>
    </location>
</feature>
<dbReference type="Proteomes" id="UP000662618">
    <property type="component" value="Unassembled WGS sequence"/>
</dbReference>
<name>A0A9N8QSU5_9FLAO</name>
<comment type="similarity">
    <text evidence="1">Belongs to the universal stress protein A family.</text>
</comment>
<evidence type="ECO:0000313" key="4">
    <source>
        <dbReference type="Proteomes" id="UP000662618"/>
    </source>
</evidence>
<dbReference type="SUPFAM" id="SSF52402">
    <property type="entry name" value="Adenine nucleotide alpha hydrolases-like"/>
    <property type="match status" value="2"/>
</dbReference>
<dbReference type="Gene3D" id="3.40.50.12370">
    <property type="match status" value="1"/>
</dbReference>